<feature type="transmembrane region" description="Helical" evidence="1">
    <location>
        <begin position="362"/>
        <end position="385"/>
    </location>
</feature>
<feature type="transmembrane region" description="Helical" evidence="1">
    <location>
        <begin position="324"/>
        <end position="356"/>
    </location>
</feature>
<evidence type="ECO:0000313" key="2">
    <source>
        <dbReference type="EMBL" id="NBJ91276.1"/>
    </source>
</evidence>
<organism evidence="2 3">
    <name type="scientific">Parablautia muri</name>
    <dbReference type="NCBI Taxonomy" id="2320879"/>
    <lineage>
        <taxon>Bacteria</taxon>
        <taxon>Bacillati</taxon>
        <taxon>Bacillota</taxon>
        <taxon>Clostridia</taxon>
        <taxon>Lachnospirales</taxon>
        <taxon>Lachnospiraceae</taxon>
        <taxon>Parablautia</taxon>
    </lineage>
</organism>
<keyword evidence="3" id="KW-1185">Reference proteome</keyword>
<evidence type="ECO:0000313" key="3">
    <source>
        <dbReference type="Proteomes" id="UP001154420"/>
    </source>
</evidence>
<name>A0A9X5BC53_9FIRM</name>
<accession>A0A9X5BC53</accession>
<gene>
    <name evidence="2" type="ORF">D5281_01425</name>
</gene>
<dbReference type="OrthoDB" id="2143989at2"/>
<feature type="transmembrane region" description="Helical" evidence="1">
    <location>
        <begin position="294"/>
        <end position="312"/>
    </location>
</feature>
<reference evidence="2" key="1">
    <citation type="submission" date="2018-09" db="EMBL/GenBank/DDBJ databases">
        <title>Murine metabolic-syndrome-specific gut microbial biobank.</title>
        <authorList>
            <person name="Liu C."/>
        </authorList>
    </citation>
    <scope>NUCLEOTIDE SEQUENCE</scope>
    <source>
        <strain evidence="2">D42-62</strain>
    </source>
</reference>
<dbReference type="Proteomes" id="UP001154420">
    <property type="component" value="Unassembled WGS sequence"/>
</dbReference>
<protein>
    <submittedName>
        <fullName evidence="2">Uncharacterized protein</fullName>
    </submittedName>
</protein>
<comment type="caution">
    <text evidence="2">The sequence shown here is derived from an EMBL/GenBank/DDBJ whole genome shotgun (WGS) entry which is preliminary data.</text>
</comment>
<dbReference type="RefSeq" id="WP_160558351.1">
    <property type="nucleotide sequence ID" value="NZ_QZDT01000001.1"/>
</dbReference>
<feature type="transmembrane region" description="Helical" evidence="1">
    <location>
        <begin position="541"/>
        <end position="564"/>
    </location>
</feature>
<feature type="transmembrane region" description="Helical" evidence="1">
    <location>
        <begin position="79"/>
        <end position="99"/>
    </location>
</feature>
<evidence type="ECO:0000256" key="1">
    <source>
        <dbReference type="SAM" id="Phobius"/>
    </source>
</evidence>
<feature type="transmembrane region" description="Helical" evidence="1">
    <location>
        <begin position="47"/>
        <end position="67"/>
    </location>
</feature>
<feature type="transmembrane region" description="Helical" evidence="1">
    <location>
        <begin position="169"/>
        <end position="191"/>
    </location>
</feature>
<feature type="transmembrane region" description="Helical" evidence="1">
    <location>
        <begin position="268"/>
        <end position="288"/>
    </location>
</feature>
<feature type="transmembrane region" description="Helical" evidence="1">
    <location>
        <begin position="570"/>
        <end position="589"/>
    </location>
</feature>
<dbReference type="AlphaFoldDB" id="A0A9X5BC53"/>
<feature type="transmembrane region" description="Helical" evidence="1">
    <location>
        <begin position="115"/>
        <end position="134"/>
    </location>
</feature>
<keyword evidence="1" id="KW-1133">Transmembrane helix</keyword>
<dbReference type="Pfam" id="PF19484">
    <property type="entry name" value="DUF6020"/>
    <property type="match status" value="1"/>
</dbReference>
<dbReference type="EMBL" id="QZDT01000001">
    <property type="protein sequence ID" value="NBJ91276.1"/>
    <property type="molecule type" value="Genomic_DNA"/>
</dbReference>
<feature type="transmembrane region" description="Helical" evidence="1">
    <location>
        <begin position="21"/>
        <end position="41"/>
    </location>
</feature>
<keyword evidence="1" id="KW-0812">Transmembrane</keyword>
<proteinExistence type="predicted"/>
<feature type="transmembrane region" description="Helical" evidence="1">
    <location>
        <begin position="236"/>
        <end position="256"/>
    </location>
</feature>
<feature type="transmembrane region" description="Helical" evidence="1">
    <location>
        <begin position="596"/>
        <end position="613"/>
    </location>
</feature>
<sequence length="616" mass="69936">MKSRQKNAEKLNRYHIYKFGALRRILAAALSFAGVSAWPWILHRAESLGYTNSIVSVFVFFVLFYLVNKALEKDFGGEWTGWIYPGVFGIVFSLCMVFGRQLDLWGSVPFTNGRMWGGIGILAVLFSLLTRYCWDKLGSVKAPWRSSALGSISVAGQQEQRKEKGYGSFFARAGAILLFYIPVFLAVYPGFFVYDAQDELLQVVMRSFSTHHPLLHVLALGGIIQLVYKVTGSYNLGIACYTVVQMASMAGIFAWCIGKMESRGAAKWVRAVMILYFGLCPVLVMFSLCSAKDGLFTGMMLILVVLLQELCADVNEFFRKKGQVILFGITSTGMMLLRHNGFYGFLVFTPVLVFYLRKEWKKVLPCLVVSIGAYVLVSAGLAAALGADDSENQEMLTVPISQMARICAYEEVPLKEQEILYRYLPKEAVARYTPKVTDGVKISFNNEAYEADKKSFWKLWAKWGAEHPFAYFNAWFMTSYGFWYPDTVIDTYRGNTVFTYTYEDSSYFGYEVEEPGVRESKFPWLNEIYRKMSLEIAQQRIPVISMLFSPGFLFLVWCFFLGFLCYGKRWSMVLPFVLPGLCWLTVLLGPACLVRYVVFLWALLPVVLLSSLGDRE</sequence>
<dbReference type="InterPro" id="IPR046062">
    <property type="entry name" value="DUF6020"/>
</dbReference>
<keyword evidence="1" id="KW-0472">Membrane</keyword>